<evidence type="ECO:0000256" key="2">
    <source>
        <dbReference type="ARBA" id="ARBA00005507"/>
    </source>
</evidence>
<feature type="chain" id="PRO_5032497909" description="COBRA C-terminal domain-containing protein" evidence="7">
    <location>
        <begin position="19"/>
        <end position="654"/>
    </location>
</feature>
<keyword evidence="10" id="KW-1185">Reference proteome</keyword>
<evidence type="ECO:0000256" key="5">
    <source>
        <dbReference type="ARBA" id="ARBA00023136"/>
    </source>
</evidence>
<gene>
    <name evidence="9" type="ORF">IFM89_005631</name>
</gene>
<dbReference type="GO" id="GO:0005886">
    <property type="term" value="C:plasma membrane"/>
    <property type="evidence" value="ECO:0007669"/>
    <property type="project" value="UniProtKB-SubCell"/>
</dbReference>
<protein>
    <recommendedName>
        <fullName evidence="8">COBRA C-terminal domain-containing protein</fullName>
    </recommendedName>
</protein>
<name>A0A835HR58_9MAGN</name>
<evidence type="ECO:0000259" key="8">
    <source>
        <dbReference type="Pfam" id="PF25079"/>
    </source>
</evidence>
<dbReference type="Pfam" id="PF25079">
    <property type="entry name" value="COB_C"/>
    <property type="match status" value="1"/>
</dbReference>
<evidence type="ECO:0000256" key="4">
    <source>
        <dbReference type="ARBA" id="ARBA00022729"/>
    </source>
</evidence>
<feature type="domain" description="COBRA C-terminal" evidence="8">
    <location>
        <begin position="415"/>
        <end position="626"/>
    </location>
</feature>
<proteinExistence type="inferred from homology"/>
<sequence>MSTFFLLLFLSLPLFTFSQPQTPLAPSPAPLLSNASDACNGIFLNYTYTQGKRLPPRFTDKSQQPYSFQSTAIILNHDLNELQSWQFKVGFQYNEYLVSASNAVIVNGSNGIPGNVTQDTVFAGFPVTDLKSAVETAGDENQMSVEINFLGTQYGVADPDVPMPTSISLVNDGYICRKPTLTAKNLMEVCCDRDPNFKVNVTVDAYLPRQSGDLTIDYDVLRSYDTEYYAQVKISNHNPLGRLDNWKLSWEWMREEFITSMKGASPSVVDPESCIFGSQGAYYKDFDFTNALTCEKTPTIIDLPLDKTNDSTIGMIPFCCRNGTILPTSMDPSKSISAFQLQVKKMPPDLNRTEIYPPQNWKIIGTLNPDYQCGPPVRVDPGQYPDPSGMPVNKTAVASWQVVCNITEQKGSSPRCCVTFSAFYNDSVIPCRTCACGCQPNPSQTCSTTAPALLLKPQSALVPFDNRTEQAKEWARIIHRPVPNPLPCGDNCGVSINWHVNTDYRKGWSARITLFNWGETNFADWFTAVQFDKATPGFEKMYSFNGSALEGVNNTIFMEGLPGLNYLVGEVDGANPARDPRVPGKQQSVISFTKKATPGINIAAGDGFPTKVFFNGEECSLPTSIPSNSVHKTAAAMSLWSPLLAIVVLFVMQQ</sequence>
<evidence type="ECO:0000256" key="1">
    <source>
        <dbReference type="ARBA" id="ARBA00004236"/>
    </source>
</evidence>
<evidence type="ECO:0000256" key="6">
    <source>
        <dbReference type="ARBA" id="ARBA00023180"/>
    </source>
</evidence>
<dbReference type="OrthoDB" id="2014623at2759"/>
<dbReference type="Pfam" id="PF04833">
    <property type="entry name" value="COBRA"/>
    <property type="match status" value="1"/>
</dbReference>
<dbReference type="EMBL" id="JADFTS010000005">
    <property type="protein sequence ID" value="KAF9604305.1"/>
    <property type="molecule type" value="Genomic_DNA"/>
</dbReference>
<dbReference type="GO" id="GO:0010215">
    <property type="term" value="P:cellulose microfibril organization"/>
    <property type="evidence" value="ECO:0007669"/>
    <property type="project" value="InterPro"/>
</dbReference>
<evidence type="ECO:0000313" key="9">
    <source>
        <dbReference type="EMBL" id="KAF9604305.1"/>
    </source>
</evidence>
<dbReference type="AlphaFoldDB" id="A0A835HR58"/>
<keyword evidence="3" id="KW-1003">Cell membrane</keyword>
<comment type="caution">
    <text evidence="9">The sequence shown here is derived from an EMBL/GenBank/DDBJ whole genome shotgun (WGS) entry which is preliminary data.</text>
</comment>
<dbReference type="InterPro" id="IPR006918">
    <property type="entry name" value="COBRA_pln"/>
</dbReference>
<dbReference type="InterPro" id="IPR056900">
    <property type="entry name" value="COB_C"/>
</dbReference>
<keyword evidence="6" id="KW-0325">Glycoprotein</keyword>
<dbReference type="PANTHER" id="PTHR31052:SF3">
    <property type="entry name" value="COBRA-LIKE PROTEIN 7"/>
    <property type="match status" value="1"/>
</dbReference>
<feature type="signal peptide" evidence="7">
    <location>
        <begin position="1"/>
        <end position="18"/>
    </location>
</feature>
<reference evidence="9 10" key="1">
    <citation type="submission" date="2020-10" db="EMBL/GenBank/DDBJ databases">
        <title>The Coptis chinensis genome and diversification of protoberbering-type alkaloids.</title>
        <authorList>
            <person name="Wang B."/>
            <person name="Shu S."/>
            <person name="Song C."/>
            <person name="Liu Y."/>
        </authorList>
    </citation>
    <scope>NUCLEOTIDE SEQUENCE [LARGE SCALE GENOMIC DNA]</scope>
    <source>
        <strain evidence="9">HL-2020</strain>
        <tissue evidence="9">Leaf</tissue>
    </source>
</reference>
<evidence type="ECO:0000256" key="7">
    <source>
        <dbReference type="SAM" id="SignalP"/>
    </source>
</evidence>
<keyword evidence="5" id="KW-0472">Membrane</keyword>
<organism evidence="9 10">
    <name type="scientific">Coptis chinensis</name>
    <dbReference type="NCBI Taxonomy" id="261450"/>
    <lineage>
        <taxon>Eukaryota</taxon>
        <taxon>Viridiplantae</taxon>
        <taxon>Streptophyta</taxon>
        <taxon>Embryophyta</taxon>
        <taxon>Tracheophyta</taxon>
        <taxon>Spermatophyta</taxon>
        <taxon>Magnoliopsida</taxon>
        <taxon>Ranunculales</taxon>
        <taxon>Ranunculaceae</taxon>
        <taxon>Coptidoideae</taxon>
        <taxon>Coptis</taxon>
    </lineage>
</organism>
<dbReference type="PANTHER" id="PTHR31052">
    <property type="entry name" value="COBRA-LIKE PROTEIN 7"/>
    <property type="match status" value="1"/>
</dbReference>
<dbReference type="Proteomes" id="UP000631114">
    <property type="component" value="Unassembled WGS sequence"/>
</dbReference>
<comment type="similarity">
    <text evidence="2">Belongs to the COBRA family.</text>
</comment>
<evidence type="ECO:0000313" key="10">
    <source>
        <dbReference type="Proteomes" id="UP000631114"/>
    </source>
</evidence>
<comment type="subcellular location">
    <subcellularLocation>
        <location evidence="1">Cell membrane</location>
    </subcellularLocation>
</comment>
<keyword evidence="4 7" id="KW-0732">Signal</keyword>
<accession>A0A835HR58</accession>
<evidence type="ECO:0000256" key="3">
    <source>
        <dbReference type="ARBA" id="ARBA00022475"/>
    </source>
</evidence>